<evidence type="ECO:0000256" key="1">
    <source>
        <dbReference type="ARBA" id="ARBA00007699"/>
    </source>
</evidence>
<dbReference type="Pfam" id="PF01018">
    <property type="entry name" value="GTP1_OBG"/>
    <property type="match status" value="1"/>
</dbReference>
<dbReference type="SUPFAM" id="SSF52540">
    <property type="entry name" value="P-loop containing nucleoside triphosphate hydrolases"/>
    <property type="match status" value="1"/>
</dbReference>
<dbReference type="InterPro" id="IPR014100">
    <property type="entry name" value="GTP-bd_Obg/CgtA"/>
</dbReference>
<dbReference type="InterPro" id="IPR006169">
    <property type="entry name" value="GTP1_OBG_dom"/>
</dbReference>
<dbReference type="NCBIfam" id="NF008955">
    <property type="entry name" value="PRK12297.1"/>
    <property type="match status" value="1"/>
</dbReference>
<dbReference type="PATRIC" id="fig|118101.4.peg.384"/>
<evidence type="ECO:0000259" key="9">
    <source>
        <dbReference type="PROSITE" id="PS51710"/>
    </source>
</evidence>
<dbReference type="EC" id="3.6.5.-" evidence="8"/>
<dbReference type="GO" id="GO:0000287">
    <property type="term" value="F:magnesium ion binding"/>
    <property type="evidence" value="ECO:0007669"/>
    <property type="project" value="InterPro"/>
</dbReference>
<sequence length="341" mass="37744">MKFIDQTIIQVIAGNGGNGCVNFRREKYIPKGGPDGGDGGNGGNIWLKSDNNLNTLIDLRFKKKFQAQNGGNGSSKKCTGKKGEDIIIHVPTGTKVINYQTREIIGDLIQNKQKILVAKGGWHGLGNTRFKSSTNRTPKQSTLGTIGEQRDIQLELSLIADVGTLGMPNVGKSSLVASISGAKTKIANYPFTTLNPILGSVSIKNNKKFIIADIPGIIQGASNGFGLGIHFLKHLERCKILLHIVDLTPQNNLHPLENIKIVVNELKKYSKKLYKKPRWLVFNKIDSLNSNKINKIINEIIHRLNIKEKYYFISTLKKIGTKKLCVDISQYLEKNTKNLVC</sequence>
<keyword evidence="2 8" id="KW-0963">Cytoplasm</keyword>
<dbReference type="HAMAP" id="MF_01454">
    <property type="entry name" value="GTPase_Obg"/>
    <property type="match status" value="1"/>
</dbReference>
<keyword evidence="4 8" id="KW-0547">Nucleotide-binding</keyword>
<dbReference type="PROSITE" id="PS00905">
    <property type="entry name" value="GTP1_OBG"/>
    <property type="match status" value="1"/>
</dbReference>
<protein>
    <recommendedName>
        <fullName evidence="8">GTPase Obg</fullName>
        <ecNumber evidence="8">3.6.5.-</ecNumber>
    </recommendedName>
    <alternativeName>
        <fullName evidence="8">GTP-binding protein Obg</fullName>
    </alternativeName>
</protein>
<feature type="binding site" evidence="8">
    <location>
        <begin position="166"/>
        <end position="173"/>
    </location>
    <ligand>
        <name>GTP</name>
        <dbReference type="ChEBI" id="CHEBI:37565"/>
    </ligand>
</feature>
<dbReference type="InterPro" id="IPR031167">
    <property type="entry name" value="G_OBG"/>
</dbReference>
<dbReference type="PIRSF" id="PIRSF002401">
    <property type="entry name" value="GTP_bd_Obg/CgtA"/>
    <property type="match status" value="1"/>
</dbReference>
<dbReference type="InterPro" id="IPR027417">
    <property type="entry name" value="P-loop_NTPase"/>
</dbReference>
<dbReference type="GO" id="GO:0043022">
    <property type="term" value="F:ribosome binding"/>
    <property type="evidence" value="ECO:0007669"/>
    <property type="project" value="UniProtKB-ARBA"/>
</dbReference>
<dbReference type="EMBL" id="CP013259">
    <property type="protein sequence ID" value="ANZ22592.1"/>
    <property type="molecule type" value="Genomic_DNA"/>
</dbReference>
<dbReference type="GO" id="GO:0005737">
    <property type="term" value="C:cytoplasm"/>
    <property type="evidence" value="ECO:0007669"/>
    <property type="project" value="UniProtKB-SubCell"/>
</dbReference>
<comment type="similarity">
    <text evidence="1 8">Belongs to the TRAFAC class OBG-HflX-like GTPase superfamily. OBG GTPase family.</text>
</comment>
<keyword evidence="5 8" id="KW-0378">Hydrolase</keyword>
<dbReference type="InterPro" id="IPR036726">
    <property type="entry name" value="GTP1_OBG_dom_sf"/>
</dbReference>
<evidence type="ECO:0000256" key="3">
    <source>
        <dbReference type="ARBA" id="ARBA00022723"/>
    </source>
</evidence>
<dbReference type="PANTHER" id="PTHR11702:SF31">
    <property type="entry name" value="MITOCHONDRIAL RIBOSOME-ASSOCIATED GTPASE 2"/>
    <property type="match status" value="1"/>
</dbReference>
<keyword evidence="3 8" id="KW-0479">Metal-binding</keyword>
<dbReference type="Pfam" id="PF01926">
    <property type="entry name" value="MMR_HSR1"/>
    <property type="match status" value="1"/>
</dbReference>
<evidence type="ECO:0000256" key="8">
    <source>
        <dbReference type="HAMAP-Rule" id="MF_01454"/>
    </source>
</evidence>
<dbReference type="InterPro" id="IPR045086">
    <property type="entry name" value="OBG_GTPase"/>
</dbReference>
<dbReference type="RefSeq" id="WP_075433414.1">
    <property type="nucleotide sequence ID" value="NZ_CP013259.1"/>
</dbReference>
<dbReference type="GO" id="GO:0005525">
    <property type="term" value="F:GTP binding"/>
    <property type="evidence" value="ECO:0007669"/>
    <property type="project" value="UniProtKB-UniRule"/>
</dbReference>
<dbReference type="NCBIfam" id="NF008956">
    <property type="entry name" value="PRK12299.1"/>
    <property type="match status" value="1"/>
</dbReference>
<organism evidence="11 12">
    <name type="scientific">Buchnera aphidicola subsp. Diuraphis noxia</name>
    <dbReference type="NCBI Taxonomy" id="118101"/>
    <lineage>
        <taxon>Bacteria</taxon>
        <taxon>Pseudomonadati</taxon>
        <taxon>Pseudomonadota</taxon>
        <taxon>Gammaproteobacteria</taxon>
        <taxon>Enterobacterales</taxon>
        <taxon>Erwiniaceae</taxon>
        <taxon>Buchnera</taxon>
    </lineage>
</organism>
<dbReference type="PANTHER" id="PTHR11702">
    <property type="entry name" value="DEVELOPMENTALLY REGULATED GTP-BINDING PROTEIN-RELATED"/>
    <property type="match status" value="1"/>
</dbReference>
<dbReference type="CDD" id="cd01898">
    <property type="entry name" value="Obg"/>
    <property type="match status" value="1"/>
</dbReference>
<feature type="domain" description="Obg" evidence="10">
    <location>
        <begin position="1"/>
        <end position="159"/>
    </location>
</feature>
<dbReference type="Proteomes" id="UP000093070">
    <property type="component" value="Chromosome"/>
</dbReference>
<dbReference type="FunFam" id="2.70.210.12:FF:000001">
    <property type="entry name" value="GTPase Obg"/>
    <property type="match status" value="1"/>
</dbReference>
<dbReference type="Gene3D" id="3.40.50.300">
    <property type="entry name" value="P-loop containing nucleotide triphosphate hydrolases"/>
    <property type="match status" value="1"/>
</dbReference>
<comment type="subcellular location">
    <subcellularLocation>
        <location evidence="8">Cytoplasm</location>
    </subcellularLocation>
</comment>
<evidence type="ECO:0000256" key="6">
    <source>
        <dbReference type="ARBA" id="ARBA00022842"/>
    </source>
</evidence>
<dbReference type="AlphaFoldDB" id="A0A1B2H8T8"/>
<reference evidence="11 12" key="1">
    <citation type="submission" date="2015-11" db="EMBL/GenBank/DDBJ databases">
        <title>The complete genome of Buchnera aphidicola from Diuraphis noxia biotype SAM.</title>
        <authorList>
            <person name="Burger N.F.V."/>
            <person name="Oberholster A.-M."/>
        </authorList>
    </citation>
    <scope>NUCLEOTIDE SEQUENCE [LARGE SCALE GENOMIC DNA]</scope>
    <source>
        <strain evidence="11">SAM</strain>
    </source>
</reference>
<feature type="domain" description="OBG-type G" evidence="9">
    <location>
        <begin position="160"/>
        <end position="333"/>
    </location>
</feature>
<dbReference type="NCBIfam" id="TIGR02729">
    <property type="entry name" value="Obg_CgtA"/>
    <property type="match status" value="1"/>
</dbReference>
<dbReference type="OrthoDB" id="9807318at2"/>
<feature type="binding site" evidence="8">
    <location>
        <begin position="213"/>
        <end position="216"/>
    </location>
    <ligand>
        <name>GTP</name>
        <dbReference type="ChEBI" id="CHEBI:37565"/>
    </ligand>
</feature>
<evidence type="ECO:0000256" key="2">
    <source>
        <dbReference type="ARBA" id="ARBA00022490"/>
    </source>
</evidence>
<gene>
    <name evidence="8" type="primary">obg</name>
    <name evidence="11" type="ORF">ATN01_01925</name>
</gene>
<keyword evidence="7 8" id="KW-0342">GTP-binding</keyword>
<dbReference type="Gene3D" id="2.70.210.12">
    <property type="entry name" value="GTP1/OBG domain"/>
    <property type="match status" value="1"/>
</dbReference>
<feature type="binding site" evidence="8">
    <location>
        <begin position="191"/>
        <end position="195"/>
    </location>
    <ligand>
        <name>GTP</name>
        <dbReference type="ChEBI" id="CHEBI:37565"/>
    </ligand>
</feature>
<feature type="binding site" evidence="8">
    <location>
        <begin position="283"/>
        <end position="286"/>
    </location>
    <ligand>
        <name>GTP</name>
        <dbReference type="ChEBI" id="CHEBI:37565"/>
    </ligand>
</feature>
<evidence type="ECO:0000313" key="12">
    <source>
        <dbReference type="Proteomes" id="UP000093070"/>
    </source>
</evidence>
<dbReference type="PROSITE" id="PS51710">
    <property type="entry name" value="G_OBG"/>
    <property type="match status" value="1"/>
</dbReference>
<accession>A0A1B2H8T8</accession>
<dbReference type="STRING" id="118101.ATN01_01925"/>
<comment type="function">
    <text evidence="8">An essential GTPase which binds GTP, GDP and possibly (p)ppGpp with moderate affinity, with high nucleotide exchange rates and a fairly low GTP hydrolysis rate. Plays a role in control of the cell cycle, stress response, ribosome biogenesis and in those bacteria that undergo differentiation, in morphogenesis control.</text>
</comment>
<feature type="binding site" evidence="8">
    <location>
        <position position="193"/>
    </location>
    <ligand>
        <name>Mg(2+)</name>
        <dbReference type="ChEBI" id="CHEBI:18420"/>
    </ligand>
</feature>
<dbReference type="InterPro" id="IPR006073">
    <property type="entry name" value="GTP-bd"/>
</dbReference>
<comment type="subunit">
    <text evidence="8">Monomer.</text>
</comment>
<feature type="binding site" evidence="8">
    <location>
        <position position="173"/>
    </location>
    <ligand>
        <name>Mg(2+)</name>
        <dbReference type="ChEBI" id="CHEBI:18420"/>
    </ligand>
</feature>
<feature type="binding site" evidence="8">
    <location>
        <begin position="314"/>
        <end position="316"/>
    </location>
    <ligand>
        <name>GTP</name>
        <dbReference type="ChEBI" id="CHEBI:37565"/>
    </ligand>
</feature>
<evidence type="ECO:0000256" key="4">
    <source>
        <dbReference type="ARBA" id="ARBA00022741"/>
    </source>
</evidence>
<dbReference type="PROSITE" id="PS51883">
    <property type="entry name" value="OBG"/>
    <property type="match status" value="1"/>
</dbReference>
<dbReference type="GO" id="GO:0042254">
    <property type="term" value="P:ribosome biogenesis"/>
    <property type="evidence" value="ECO:0007669"/>
    <property type="project" value="UniProtKB-UniRule"/>
</dbReference>
<name>A0A1B2H8T8_BUCDN</name>
<dbReference type="InterPro" id="IPR006074">
    <property type="entry name" value="GTP1-OBG_CS"/>
</dbReference>
<keyword evidence="6 8" id="KW-0460">Magnesium</keyword>
<proteinExistence type="inferred from homology"/>
<dbReference type="PRINTS" id="PR00326">
    <property type="entry name" value="GTP1OBG"/>
</dbReference>
<evidence type="ECO:0000256" key="5">
    <source>
        <dbReference type="ARBA" id="ARBA00022801"/>
    </source>
</evidence>
<evidence type="ECO:0000256" key="7">
    <source>
        <dbReference type="ARBA" id="ARBA00023134"/>
    </source>
</evidence>
<dbReference type="GO" id="GO:0003924">
    <property type="term" value="F:GTPase activity"/>
    <property type="evidence" value="ECO:0007669"/>
    <property type="project" value="UniProtKB-UniRule"/>
</dbReference>
<evidence type="ECO:0000313" key="11">
    <source>
        <dbReference type="EMBL" id="ANZ22592.1"/>
    </source>
</evidence>
<evidence type="ECO:0000259" key="10">
    <source>
        <dbReference type="PROSITE" id="PS51883"/>
    </source>
</evidence>
<comment type="cofactor">
    <cofactor evidence="8">
        <name>Mg(2+)</name>
        <dbReference type="ChEBI" id="CHEBI:18420"/>
    </cofactor>
</comment>
<dbReference type="SUPFAM" id="SSF82051">
    <property type="entry name" value="Obg GTP-binding protein N-terminal domain"/>
    <property type="match status" value="1"/>
</dbReference>